<reference evidence="1" key="1">
    <citation type="journal article" date="2011" name="Genome Biol.">
        <title>The draft genome of the carcinogenic human liver fluke Clonorchis sinensis.</title>
        <authorList>
            <person name="Wang X."/>
            <person name="Chen W."/>
            <person name="Huang Y."/>
            <person name="Sun J."/>
            <person name="Men J."/>
            <person name="Liu H."/>
            <person name="Luo F."/>
            <person name="Guo L."/>
            <person name="Lv X."/>
            <person name="Deng C."/>
            <person name="Zhou C."/>
            <person name="Fan Y."/>
            <person name="Li X."/>
            <person name="Huang L."/>
            <person name="Hu Y."/>
            <person name="Liang C."/>
            <person name="Hu X."/>
            <person name="Xu J."/>
            <person name="Yu X."/>
        </authorList>
    </citation>
    <scope>NUCLEOTIDE SEQUENCE [LARGE SCALE GENOMIC DNA]</scope>
    <source>
        <strain evidence="1">Henan</strain>
    </source>
</reference>
<reference key="2">
    <citation type="submission" date="2011-10" db="EMBL/GenBank/DDBJ databases">
        <title>The genome and transcriptome sequence of Clonorchis sinensis provide insights into the carcinogenic liver fluke.</title>
        <authorList>
            <person name="Wang X."/>
            <person name="Huang Y."/>
            <person name="Chen W."/>
            <person name="Liu H."/>
            <person name="Guo L."/>
            <person name="Chen Y."/>
            <person name="Luo F."/>
            <person name="Zhou W."/>
            <person name="Sun J."/>
            <person name="Mao Q."/>
            <person name="Liang P."/>
            <person name="Zhou C."/>
            <person name="Tian Y."/>
            <person name="Men J."/>
            <person name="Lv X."/>
            <person name="Huang L."/>
            <person name="Zhou J."/>
            <person name="Hu Y."/>
            <person name="Li R."/>
            <person name="Zhang F."/>
            <person name="Lei H."/>
            <person name="Li X."/>
            <person name="Hu X."/>
            <person name="Liang C."/>
            <person name="Xu J."/>
            <person name="Wu Z."/>
            <person name="Yu X."/>
        </authorList>
    </citation>
    <scope>NUCLEOTIDE SEQUENCE</scope>
    <source>
        <strain>Henan</strain>
    </source>
</reference>
<evidence type="ECO:0000313" key="2">
    <source>
        <dbReference type="Proteomes" id="UP000008909"/>
    </source>
</evidence>
<keyword evidence="2" id="KW-1185">Reference proteome</keyword>
<name>G7YDY3_CLOSI</name>
<dbReference type="AlphaFoldDB" id="G7YDY3"/>
<organism evidence="1 2">
    <name type="scientific">Clonorchis sinensis</name>
    <name type="common">Chinese liver fluke</name>
    <dbReference type="NCBI Taxonomy" id="79923"/>
    <lineage>
        <taxon>Eukaryota</taxon>
        <taxon>Metazoa</taxon>
        <taxon>Spiralia</taxon>
        <taxon>Lophotrochozoa</taxon>
        <taxon>Platyhelminthes</taxon>
        <taxon>Trematoda</taxon>
        <taxon>Digenea</taxon>
        <taxon>Opisthorchiida</taxon>
        <taxon>Opisthorchiata</taxon>
        <taxon>Opisthorchiidae</taxon>
        <taxon>Clonorchis</taxon>
    </lineage>
</organism>
<gene>
    <name evidence="1" type="ORF">CLF_105668</name>
</gene>
<dbReference type="EMBL" id="DF143120">
    <property type="protein sequence ID" value="GAA51167.1"/>
    <property type="molecule type" value="Genomic_DNA"/>
</dbReference>
<proteinExistence type="predicted"/>
<sequence length="657" mass="74887">MRYQELCRRTLVELCLGFICPQTSLSNTPQYGFQAGKTGNLLIQDGSGNVNNYDRNITSPILIERLNGDVSITVELNSVGGNVRLRVEYYESKLIDQTSENRRKLDEHLSERLENASKFKQKVTLTASATIPACGGIIRSAITLQLHVLTPKQHICEWWINDVKSLPVIFEPKTFFLNGNGNASLQIFDYPGGIAKSLLELKASDELPRYFQTQKSRVLIRITANIQNGFLFFRINKYAVPPISPLCGGSPNNGSLNAIVSTRNQAYSCFWQMQRLNEGPMWFESKLFQAPEGVAYLTVAALSGSLEKLRLSFAPEDMWSVKKIQTDATEMFVKVMVLKPGLPLLFQANYKEPTYVKDMRSEVIGPNLVLNWTQGDMPYDFLRVSWQKDNKEIHQDVPYNKQSLSIPIERESSESFKISVYPVNSNVARDTWTIYQPEEIEKDPLLIVVPSYTSLSVELTNIYLGSRELCFLWKKDFHEEAKKVCQNNNEPDNVIRNLESGTAYHVTYQVRRQKRLLIGKWVKVKTLSLLGDFKIEERPGEITIRWDITQSTGAQLEFTCSVNVPKGSQLMDCDKELPQALINGGKYVIPVHLTDVEYTIQYRGTGEQGQPIMGHPIIVKTKLREILFANNRLPERNIFTVPIRCSVLNEFFRRSRI</sequence>
<dbReference type="Proteomes" id="UP000008909">
    <property type="component" value="Unassembled WGS sequence"/>
</dbReference>
<protein>
    <submittedName>
        <fullName evidence="1">Uncharacterized protein</fullName>
    </submittedName>
</protein>
<evidence type="ECO:0000313" key="1">
    <source>
        <dbReference type="EMBL" id="GAA51167.1"/>
    </source>
</evidence>
<accession>G7YDY3</accession>